<gene>
    <name evidence="1" type="primary">palmd</name>
    <name evidence="1" type="ORF">g.11174</name>
</gene>
<name>A0A0A1XKE8_ZEUCU</name>
<organism evidence="1">
    <name type="scientific">Zeugodacus cucurbitae</name>
    <name type="common">Melon fruit fly</name>
    <name type="synonym">Bactrocera cucurbitae</name>
    <dbReference type="NCBI Taxonomy" id="28588"/>
    <lineage>
        <taxon>Eukaryota</taxon>
        <taxon>Metazoa</taxon>
        <taxon>Ecdysozoa</taxon>
        <taxon>Arthropoda</taxon>
        <taxon>Hexapoda</taxon>
        <taxon>Insecta</taxon>
        <taxon>Pterygota</taxon>
        <taxon>Neoptera</taxon>
        <taxon>Endopterygota</taxon>
        <taxon>Diptera</taxon>
        <taxon>Brachycera</taxon>
        <taxon>Muscomorpha</taxon>
        <taxon>Tephritoidea</taxon>
        <taxon>Tephritidae</taxon>
        <taxon>Zeugodacus</taxon>
        <taxon>Zeugodacus</taxon>
    </lineage>
</organism>
<dbReference type="PANTHER" id="PTHR10974">
    <property type="entry name" value="FI08016P-RELATED"/>
    <property type="match status" value="1"/>
</dbReference>
<reference evidence="1" key="2">
    <citation type="journal article" date="2015" name="Gigascience">
        <title>Reconstructing a comprehensive transcriptome assembly of a white-pupal translocated strain of the pest fruit fly Bactrocera cucurbitae.</title>
        <authorList>
            <person name="Sim S.B."/>
            <person name="Calla B."/>
            <person name="Hall B."/>
            <person name="DeRego T."/>
            <person name="Geib S.M."/>
        </authorList>
    </citation>
    <scope>NUCLEOTIDE SEQUENCE</scope>
</reference>
<reference evidence="1" key="1">
    <citation type="submission" date="2014-11" db="EMBL/GenBank/DDBJ databases">
        <authorList>
            <person name="Geib S."/>
        </authorList>
    </citation>
    <scope>NUCLEOTIDE SEQUENCE</scope>
</reference>
<dbReference type="GO" id="GO:0005615">
    <property type="term" value="C:extracellular space"/>
    <property type="evidence" value="ECO:0007669"/>
    <property type="project" value="TreeGrafter"/>
</dbReference>
<protein>
    <submittedName>
        <fullName evidence="1">Palmdelphin</fullName>
    </submittedName>
</protein>
<dbReference type="InterPro" id="IPR004245">
    <property type="entry name" value="DUF229"/>
</dbReference>
<dbReference type="CDD" id="cd16021">
    <property type="entry name" value="ALP_like"/>
    <property type="match status" value="1"/>
</dbReference>
<dbReference type="EMBL" id="GBXI01002952">
    <property type="protein sequence ID" value="JAD11340.1"/>
    <property type="molecule type" value="Transcribed_RNA"/>
</dbReference>
<proteinExistence type="predicted"/>
<accession>A0A0A1XKE8</accession>
<dbReference type="Pfam" id="PF02995">
    <property type="entry name" value="DUF229"/>
    <property type="match status" value="1"/>
</dbReference>
<evidence type="ECO:0000313" key="1">
    <source>
        <dbReference type="EMBL" id="JAD11340.1"/>
    </source>
</evidence>
<dbReference type="AlphaFoldDB" id="A0A0A1XKE8"/>
<dbReference type="PANTHER" id="PTHR10974:SF9">
    <property type="entry name" value="DUF229 DOMAIN CONTAINING PROTEIN-RELATED"/>
    <property type="match status" value="1"/>
</dbReference>
<dbReference type="SUPFAM" id="SSF53649">
    <property type="entry name" value="Alkaline phosphatase-like"/>
    <property type="match status" value="1"/>
</dbReference>
<sequence>MFSLSKRFAYSMFRAIFYKMMQKIRTTKNRTDATPSVLVLVLLFVIIYYCGYRIRRGYKTDFDLEYGDMRGSWDLNDTLDFGESDEKYVVFDGVCKIPRINPFTAPIAHERPPDANCATGLQRAKPLVSKRLDNITDRYYLHINEQWKPFYLRESAELTCCFTEIKNAQASVDKPNGTPCYIFKQDFFISLDMIGIIVKCMQRGDKKIIFMDAFSFMHKRNFSKTSRDEKKIGVLLLGLDSLSQINLRRRMPNTYRYLKENKNQWHELLGFNKLGYDAFPNLMALLTGHNLQTLEIIYGCKQGGILDKCPFLWRQVSAMSMPTAYAEDCVRGHNTATLRFQGSPTDYYLVPFMQTIEQLMQTDAHFIRPQYCVGPRLQASYVWNYAVEFAQSFAGHGGLGLFWLNSVSEHHVIPKMIDDEFTKYLELLQTSEILENYVVILLSANGMMHGRLSKLESGFYEERLPFLFISLPQAWRSTHLALFQAIQLNRNRLVSPLDLYQTIQHVLALGAGEKPHLMALTDCPNCQSCLRPIMGNRSCNDAGIDWFWCSCEPFIAKVANSHATSLIMRALLTHLNDLLKQARLLNRKCGVLSVRTIYGIYNDQEDSDYYYVKFKASLKNAEFELALWYSEDEQKILLDESKLNRLDHEAIGCVASQNRLLSKLCVCLHNE</sequence>
<dbReference type="InterPro" id="IPR017850">
    <property type="entry name" value="Alkaline_phosphatase_core_sf"/>
</dbReference>